<dbReference type="PANTHER" id="PTHR43341:SF1">
    <property type="entry name" value="GENERAL AMINO-ACID PERMEASE GAP1"/>
    <property type="match status" value="1"/>
</dbReference>
<dbReference type="GO" id="GO:0016020">
    <property type="term" value="C:membrane"/>
    <property type="evidence" value="ECO:0007669"/>
    <property type="project" value="UniProtKB-SubCell"/>
</dbReference>
<dbReference type="EMBL" id="JRES01001460">
    <property type="protein sequence ID" value="KNC22710.1"/>
    <property type="molecule type" value="Genomic_DNA"/>
</dbReference>
<feature type="domain" description="Amino acid permease/ SLC12A" evidence="8">
    <location>
        <begin position="121"/>
        <end position="233"/>
    </location>
</feature>
<feature type="domain" description="Amino acid permease/ SLC12A" evidence="8">
    <location>
        <begin position="1"/>
        <end position="86"/>
    </location>
</feature>
<evidence type="ECO:0000256" key="4">
    <source>
        <dbReference type="ARBA" id="ARBA00022970"/>
    </source>
</evidence>
<evidence type="ECO:0000313" key="10">
    <source>
        <dbReference type="Proteomes" id="UP000037069"/>
    </source>
</evidence>
<reference evidence="9 10" key="1">
    <citation type="journal article" date="2015" name="Nat. Commun.">
        <title>Lucilia cuprina genome unlocks parasitic fly biology to underpin future interventions.</title>
        <authorList>
            <person name="Anstead C.A."/>
            <person name="Korhonen P.K."/>
            <person name="Young N.D."/>
            <person name="Hall R.S."/>
            <person name="Jex A.R."/>
            <person name="Murali S.C."/>
            <person name="Hughes D.S."/>
            <person name="Lee S.F."/>
            <person name="Perry T."/>
            <person name="Stroehlein A.J."/>
            <person name="Ansell B.R."/>
            <person name="Breugelmans B."/>
            <person name="Hofmann A."/>
            <person name="Qu J."/>
            <person name="Dugan S."/>
            <person name="Lee S.L."/>
            <person name="Chao H."/>
            <person name="Dinh H."/>
            <person name="Han Y."/>
            <person name="Doddapaneni H.V."/>
            <person name="Worley K.C."/>
            <person name="Muzny D.M."/>
            <person name="Ioannidis P."/>
            <person name="Waterhouse R.M."/>
            <person name="Zdobnov E.M."/>
            <person name="James P.J."/>
            <person name="Bagnall N.H."/>
            <person name="Kotze A.C."/>
            <person name="Gibbs R.A."/>
            <person name="Richards S."/>
            <person name="Batterham P."/>
            <person name="Gasser R.B."/>
        </authorList>
    </citation>
    <scope>NUCLEOTIDE SEQUENCE [LARGE SCALE GENOMIC DNA]</scope>
    <source>
        <strain evidence="9 10">LS</strain>
        <tissue evidence="9">Full body</tissue>
    </source>
</reference>
<keyword evidence="10" id="KW-1185">Reference proteome</keyword>
<keyword evidence="6 7" id="KW-0472">Membrane</keyword>
<evidence type="ECO:0000256" key="3">
    <source>
        <dbReference type="ARBA" id="ARBA00022692"/>
    </source>
</evidence>
<feature type="transmembrane region" description="Helical" evidence="7">
    <location>
        <begin position="20"/>
        <end position="42"/>
    </location>
</feature>
<keyword evidence="2" id="KW-0813">Transport</keyword>
<feature type="non-terminal residue" evidence="9">
    <location>
        <position position="233"/>
    </location>
</feature>
<evidence type="ECO:0000256" key="2">
    <source>
        <dbReference type="ARBA" id="ARBA00022448"/>
    </source>
</evidence>
<protein>
    <recommendedName>
        <fullName evidence="8">Amino acid permease/ SLC12A domain-containing protein</fullName>
    </recommendedName>
</protein>
<accession>A0A0L0BRK6</accession>
<dbReference type="Pfam" id="PF00324">
    <property type="entry name" value="AA_permease"/>
    <property type="match status" value="2"/>
</dbReference>
<name>A0A0L0BRK6_LUCCU</name>
<keyword evidence="4" id="KW-0029">Amino-acid transport</keyword>
<sequence>MKKQGRSLKEQYYSSPYGIIGSTISFTIVMVILGLEVWVAIWPVPDADGTPVKPSAEGFFEVWLSLPIVLAFFLGHKLWYRRPWAWPSKVDLVTGARIKTEQEMSEKDEDELALMEKPNVVGVCGTQAYANVEASLSLVKVIAIIGFCIFGIISAAGGGPTHHYFGTHYWHDPGSFTNGVKGTVYVFVNAAFAMSGIEAAGLASAECEDPGKALPRAVKQSFWRINLFYIISL</sequence>
<evidence type="ECO:0000256" key="7">
    <source>
        <dbReference type="SAM" id="Phobius"/>
    </source>
</evidence>
<keyword evidence="3 7" id="KW-0812">Transmembrane</keyword>
<comment type="caution">
    <text evidence="9">The sequence shown here is derived from an EMBL/GenBank/DDBJ whole genome shotgun (WGS) entry which is preliminary data.</text>
</comment>
<dbReference type="Proteomes" id="UP000037069">
    <property type="component" value="Unassembled WGS sequence"/>
</dbReference>
<dbReference type="PANTHER" id="PTHR43341">
    <property type="entry name" value="AMINO ACID PERMEASE"/>
    <property type="match status" value="1"/>
</dbReference>
<proteinExistence type="predicted"/>
<gene>
    <name evidence="9" type="ORF">FF38_03045</name>
</gene>
<dbReference type="InterPro" id="IPR004841">
    <property type="entry name" value="AA-permease/SLC12A_dom"/>
</dbReference>
<keyword evidence="5 7" id="KW-1133">Transmembrane helix</keyword>
<evidence type="ECO:0000259" key="8">
    <source>
        <dbReference type="Pfam" id="PF00324"/>
    </source>
</evidence>
<evidence type="ECO:0000256" key="6">
    <source>
        <dbReference type="ARBA" id="ARBA00023136"/>
    </source>
</evidence>
<dbReference type="AlphaFoldDB" id="A0A0L0BRK6"/>
<dbReference type="GO" id="GO:0015171">
    <property type="term" value="F:amino acid transmembrane transporter activity"/>
    <property type="evidence" value="ECO:0007669"/>
    <property type="project" value="TreeGrafter"/>
</dbReference>
<evidence type="ECO:0000256" key="1">
    <source>
        <dbReference type="ARBA" id="ARBA00004141"/>
    </source>
</evidence>
<evidence type="ECO:0000256" key="5">
    <source>
        <dbReference type="ARBA" id="ARBA00022989"/>
    </source>
</evidence>
<organism evidence="9 10">
    <name type="scientific">Lucilia cuprina</name>
    <name type="common">Green bottle fly</name>
    <name type="synonym">Australian sheep blowfly</name>
    <dbReference type="NCBI Taxonomy" id="7375"/>
    <lineage>
        <taxon>Eukaryota</taxon>
        <taxon>Metazoa</taxon>
        <taxon>Ecdysozoa</taxon>
        <taxon>Arthropoda</taxon>
        <taxon>Hexapoda</taxon>
        <taxon>Insecta</taxon>
        <taxon>Pterygota</taxon>
        <taxon>Neoptera</taxon>
        <taxon>Endopterygota</taxon>
        <taxon>Diptera</taxon>
        <taxon>Brachycera</taxon>
        <taxon>Muscomorpha</taxon>
        <taxon>Oestroidea</taxon>
        <taxon>Calliphoridae</taxon>
        <taxon>Luciliinae</taxon>
        <taxon>Lucilia</taxon>
    </lineage>
</organism>
<dbReference type="Gene3D" id="1.20.1740.10">
    <property type="entry name" value="Amino acid/polyamine transporter I"/>
    <property type="match status" value="1"/>
</dbReference>
<comment type="subcellular location">
    <subcellularLocation>
        <location evidence="1">Membrane</location>
        <topology evidence="1">Multi-pass membrane protein</topology>
    </subcellularLocation>
</comment>
<dbReference type="InterPro" id="IPR050524">
    <property type="entry name" value="APC_YAT"/>
</dbReference>
<evidence type="ECO:0000313" key="9">
    <source>
        <dbReference type="EMBL" id="KNC22710.1"/>
    </source>
</evidence>
<feature type="transmembrane region" description="Helical" evidence="7">
    <location>
        <begin position="62"/>
        <end position="80"/>
    </location>
</feature>